<evidence type="ECO:0000313" key="1">
    <source>
        <dbReference type="EMBL" id="OJJ62323.1"/>
    </source>
</evidence>
<evidence type="ECO:0000313" key="2">
    <source>
        <dbReference type="Proteomes" id="UP000184356"/>
    </source>
</evidence>
<name>A0A1L9TSS0_9EURO</name>
<keyword evidence="2" id="KW-1185">Reference proteome</keyword>
<dbReference type="EMBL" id="KV878583">
    <property type="protein sequence ID" value="OJJ62323.1"/>
    <property type="molecule type" value="Genomic_DNA"/>
</dbReference>
<accession>A0A1L9TSS0</accession>
<organism evidence="1 2">
    <name type="scientific">Aspergillus sydowii CBS 593.65</name>
    <dbReference type="NCBI Taxonomy" id="1036612"/>
    <lineage>
        <taxon>Eukaryota</taxon>
        <taxon>Fungi</taxon>
        <taxon>Dikarya</taxon>
        <taxon>Ascomycota</taxon>
        <taxon>Pezizomycotina</taxon>
        <taxon>Eurotiomycetes</taxon>
        <taxon>Eurotiomycetidae</taxon>
        <taxon>Eurotiales</taxon>
        <taxon>Aspergillaceae</taxon>
        <taxon>Aspergillus</taxon>
        <taxon>Aspergillus subgen. Nidulantes</taxon>
    </lineage>
</organism>
<sequence length="153" mass="18026">MSWPSQIMSEFKRLNPVVYEEHIGEIVWMFQLLYRMDIEALLARSEVQQLLSREKITEAGDYLLDKLGKEYAKAINRFGGILTWFLEHESKLLAYDKSFEKREEDNEDHYSADNEADRLQAATIIQKRIIRNMAKEKVFEKLQAEQDLLPNLG</sequence>
<protein>
    <submittedName>
        <fullName evidence="1">Uncharacterized protein</fullName>
    </submittedName>
</protein>
<dbReference type="VEuPathDB" id="FungiDB:ASPSYDRAFT_86017"/>
<dbReference type="AlphaFoldDB" id="A0A1L9TSS0"/>
<dbReference type="RefSeq" id="XP_040706129.1">
    <property type="nucleotide sequence ID" value="XM_040851593.1"/>
</dbReference>
<dbReference type="GeneID" id="63767666"/>
<proteinExistence type="predicted"/>
<reference evidence="2" key="1">
    <citation type="journal article" date="2017" name="Genome Biol.">
        <title>Comparative genomics reveals high biological diversity and specific adaptations in the industrially and medically important fungal genus Aspergillus.</title>
        <authorList>
            <person name="de Vries R.P."/>
            <person name="Riley R."/>
            <person name="Wiebenga A."/>
            <person name="Aguilar-Osorio G."/>
            <person name="Amillis S."/>
            <person name="Uchima C.A."/>
            <person name="Anderluh G."/>
            <person name="Asadollahi M."/>
            <person name="Askin M."/>
            <person name="Barry K."/>
            <person name="Battaglia E."/>
            <person name="Bayram O."/>
            <person name="Benocci T."/>
            <person name="Braus-Stromeyer S.A."/>
            <person name="Caldana C."/>
            <person name="Canovas D."/>
            <person name="Cerqueira G.C."/>
            <person name="Chen F."/>
            <person name="Chen W."/>
            <person name="Choi C."/>
            <person name="Clum A."/>
            <person name="Dos Santos R.A."/>
            <person name="Damasio A.R."/>
            <person name="Diallinas G."/>
            <person name="Emri T."/>
            <person name="Fekete E."/>
            <person name="Flipphi M."/>
            <person name="Freyberg S."/>
            <person name="Gallo A."/>
            <person name="Gournas C."/>
            <person name="Habgood R."/>
            <person name="Hainaut M."/>
            <person name="Harispe M.L."/>
            <person name="Henrissat B."/>
            <person name="Hilden K.S."/>
            <person name="Hope R."/>
            <person name="Hossain A."/>
            <person name="Karabika E."/>
            <person name="Karaffa L."/>
            <person name="Karanyi Z."/>
            <person name="Krasevec N."/>
            <person name="Kuo A."/>
            <person name="Kusch H."/>
            <person name="LaButti K."/>
            <person name="Lagendijk E.L."/>
            <person name="Lapidus A."/>
            <person name="Levasseur A."/>
            <person name="Lindquist E."/>
            <person name="Lipzen A."/>
            <person name="Logrieco A.F."/>
            <person name="MacCabe A."/>
            <person name="Maekelae M.R."/>
            <person name="Malavazi I."/>
            <person name="Melin P."/>
            <person name="Meyer V."/>
            <person name="Mielnichuk N."/>
            <person name="Miskei M."/>
            <person name="Molnar A.P."/>
            <person name="Mule G."/>
            <person name="Ngan C.Y."/>
            <person name="Orejas M."/>
            <person name="Orosz E."/>
            <person name="Ouedraogo J.P."/>
            <person name="Overkamp K.M."/>
            <person name="Park H.-S."/>
            <person name="Perrone G."/>
            <person name="Piumi F."/>
            <person name="Punt P.J."/>
            <person name="Ram A.F."/>
            <person name="Ramon A."/>
            <person name="Rauscher S."/>
            <person name="Record E."/>
            <person name="Riano-Pachon D.M."/>
            <person name="Robert V."/>
            <person name="Roehrig J."/>
            <person name="Ruller R."/>
            <person name="Salamov A."/>
            <person name="Salih N.S."/>
            <person name="Samson R.A."/>
            <person name="Sandor E."/>
            <person name="Sanguinetti M."/>
            <person name="Schuetze T."/>
            <person name="Sepcic K."/>
            <person name="Shelest E."/>
            <person name="Sherlock G."/>
            <person name="Sophianopoulou V."/>
            <person name="Squina F.M."/>
            <person name="Sun H."/>
            <person name="Susca A."/>
            <person name="Todd R.B."/>
            <person name="Tsang A."/>
            <person name="Unkles S.E."/>
            <person name="van de Wiele N."/>
            <person name="van Rossen-Uffink D."/>
            <person name="Oliveira J.V."/>
            <person name="Vesth T.C."/>
            <person name="Visser J."/>
            <person name="Yu J.-H."/>
            <person name="Zhou M."/>
            <person name="Andersen M.R."/>
            <person name="Archer D.B."/>
            <person name="Baker S.E."/>
            <person name="Benoit I."/>
            <person name="Brakhage A.A."/>
            <person name="Braus G.H."/>
            <person name="Fischer R."/>
            <person name="Frisvad J.C."/>
            <person name="Goldman G.H."/>
            <person name="Houbraken J."/>
            <person name="Oakley B."/>
            <person name="Pocsi I."/>
            <person name="Scazzocchio C."/>
            <person name="Seiboth B."/>
            <person name="vanKuyk P.A."/>
            <person name="Wortman J."/>
            <person name="Dyer P.S."/>
            <person name="Grigoriev I.V."/>
        </authorList>
    </citation>
    <scope>NUCLEOTIDE SEQUENCE [LARGE SCALE GENOMIC DNA]</scope>
    <source>
        <strain evidence="2">CBS 593.65</strain>
    </source>
</reference>
<gene>
    <name evidence="1" type="ORF">ASPSYDRAFT_86017</name>
</gene>
<dbReference type="Proteomes" id="UP000184356">
    <property type="component" value="Unassembled WGS sequence"/>
</dbReference>